<dbReference type="Proteomes" id="UP000636960">
    <property type="component" value="Unassembled WGS sequence"/>
</dbReference>
<keyword evidence="2" id="KW-0472">Membrane</keyword>
<feature type="region of interest" description="Disordered" evidence="1">
    <location>
        <begin position="180"/>
        <end position="214"/>
    </location>
</feature>
<dbReference type="RefSeq" id="WP_203780910.1">
    <property type="nucleotide sequence ID" value="NZ_BOMV01000015.1"/>
</dbReference>
<feature type="domain" description="CHASE3" evidence="3">
    <location>
        <begin position="37"/>
        <end position="115"/>
    </location>
</feature>
<sequence>MTTLHRSAVLAIALLALAAAGAGAWLRLGVLVEAQRPIEHAQRVLAEVGHLALVANAADQTQRAYLSGQDPQAERTFNTNAAELDRTLTALAALTRTDPVQQRIIQDIRAAADGEDRFGRTVVLAGAMHDHQATLLDRELSRGSANAEEALQQVVGIIAAAALLVALAWWFSRTTAAATRPAAVSPPVPATDATLGPPVPPTDPTLSPPVPATHPGLGTAVPAVTAGRTAAIASATAADAAAAGRADVERHLADSPLTAEEVRGALAG</sequence>
<evidence type="ECO:0000256" key="2">
    <source>
        <dbReference type="SAM" id="Phobius"/>
    </source>
</evidence>
<dbReference type="EMBL" id="BOMV01000015">
    <property type="protein sequence ID" value="GIE94583.1"/>
    <property type="molecule type" value="Genomic_DNA"/>
</dbReference>
<evidence type="ECO:0000313" key="4">
    <source>
        <dbReference type="EMBL" id="GIE94583.1"/>
    </source>
</evidence>
<keyword evidence="2" id="KW-0812">Transmembrane</keyword>
<gene>
    <name evidence="4" type="ORF">Ari01nite_20480</name>
</gene>
<organism evidence="4 5">
    <name type="scientific">Paractinoplanes rishiriensis</name>
    <dbReference type="NCBI Taxonomy" id="1050105"/>
    <lineage>
        <taxon>Bacteria</taxon>
        <taxon>Bacillati</taxon>
        <taxon>Actinomycetota</taxon>
        <taxon>Actinomycetes</taxon>
        <taxon>Micromonosporales</taxon>
        <taxon>Micromonosporaceae</taxon>
        <taxon>Paractinoplanes</taxon>
    </lineage>
</organism>
<accession>A0A919MTB8</accession>
<evidence type="ECO:0000256" key="1">
    <source>
        <dbReference type="SAM" id="MobiDB-lite"/>
    </source>
</evidence>
<feature type="compositionally biased region" description="Pro residues" evidence="1">
    <location>
        <begin position="197"/>
        <end position="212"/>
    </location>
</feature>
<protein>
    <recommendedName>
        <fullName evidence="3">CHASE3 domain-containing protein</fullName>
    </recommendedName>
</protein>
<comment type="caution">
    <text evidence="4">The sequence shown here is derived from an EMBL/GenBank/DDBJ whole genome shotgun (WGS) entry which is preliminary data.</text>
</comment>
<evidence type="ECO:0000259" key="3">
    <source>
        <dbReference type="Pfam" id="PF05227"/>
    </source>
</evidence>
<reference evidence="4" key="1">
    <citation type="submission" date="2021-01" db="EMBL/GenBank/DDBJ databases">
        <title>Whole genome shotgun sequence of Actinoplanes rishiriensis NBRC 108556.</title>
        <authorList>
            <person name="Komaki H."/>
            <person name="Tamura T."/>
        </authorList>
    </citation>
    <scope>NUCLEOTIDE SEQUENCE</scope>
    <source>
        <strain evidence="4">NBRC 108556</strain>
    </source>
</reference>
<proteinExistence type="predicted"/>
<dbReference type="InterPro" id="IPR007891">
    <property type="entry name" value="CHASE3"/>
</dbReference>
<dbReference type="Pfam" id="PF05227">
    <property type="entry name" value="CHASE3"/>
    <property type="match status" value="1"/>
</dbReference>
<dbReference type="AlphaFoldDB" id="A0A919MTB8"/>
<evidence type="ECO:0000313" key="5">
    <source>
        <dbReference type="Proteomes" id="UP000636960"/>
    </source>
</evidence>
<name>A0A919MTB8_9ACTN</name>
<keyword evidence="5" id="KW-1185">Reference proteome</keyword>
<feature type="transmembrane region" description="Helical" evidence="2">
    <location>
        <begin position="150"/>
        <end position="171"/>
    </location>
</feature>
<keyword evidence="2" id="KW-1133">Transmembrane helix</keyword>